<protein>
    <submittedName>
        <fullName evidence="2">ROK family protein</fullName>
    </submittedName>
</protein>
<evidence type="ECO:0000313" key="2">
    <source>
        <dbReference type="EMBL" id="MDV2620696.1"/>
    </source>
</evidence>
<dbReference type="EMBL" id="JAWJAV010000002">
    <property type="protein sequence ID" value="MDV2620696.1"/>
    <property type="molecule type" value="Genomic_DNA"/>
</dbReference>
<dbReference type="InterPro" id="IPR043129">
    <property type="entry name" value="ATPase_NBD"/>
</dbReference>
<evidence type="ECO:0000256" key="1">
    <source>
        <dbReference type="ARBA" id="ARBA00006479"/>
    </source>
</evidence>
<dbReference type="Proteomes" id="UP001280897">
    <property type="component" value="Unassembled WGS sequence"/>
</dbReference>
<dbReference type="SUPFAM" id="SSF53067">
    <property type="entry name" value="Actin-like ATPase domain"/>
    <property type="match status" value="1"/>
</dbReference>
<dbReference type="PANTHER" id="PTHR18964">
    <property type="entry name" value="ROK (REPRESSOR, ORF, KINASE) FAMILY"/>
    <property type="match status" value="1"/>
</dbReference>
<dbReference type="Gene3D" id="3.30.420.40">
    <property type="match status" value="2"/>
</dbReference>
<comment type="similarity">
    <text evidence="1">Belongs to the ROK (NagC/XylR) family.</text>
</comment>
<comment type="caution">
    <text evidence="2">The sequence shown here is derived from an EMBL/GenBank/DDBJ whole genome shotgun (WGS) entry which is preliminary data.</text>
</comment>
<gene>
    <name evidence="2" type="ORF">R0G89_02990</name>
</gene>
<dbReference type="PANTHER" id="PTHR18964:SF170">
    <property type="entry name" value="SUGAR KINASE"/>
    <property type="match status" value="1"/>
</dbReference>
<accession>A0AAP3U136</accession>
<reference evidence="2" key="2">
    <citation type="submission" date="2023-10" db="EMBL/GenBank/DDBJ databases">
        <authorList>
            <person name="Khurajog B."/>
        </authorList>
    </citation>
    <scope>NUCLEOTIDE SEQUENCE</scope>
    <source>
        <strain evidence="2">BF9</strain>
    </source>
</reference>
<proteinExistence type="inferred from homology"/>
<dbReference type="Pfam" id="PF00480">
    <property type="entry name" value="ROK"/>
    <property type="match status" value="1"/>
</dbReference>
<name>A0AAP3U136_PEDAC</name>
<evidence type="ECO:0000313" key="3">
    <source>
        <dbReference type="Proteomes" id="UP001280897"/>
    </source>
</evidence>
<organism evidence="2 3">
    <name type="scientific">Pediococcus acidilactici</name>
    <dbReference type="NCBI Taxonomy" id="1254"/>
    <lineage>
        <taxon>Bacteria</taxon>
        <taxon>Bacillati</taxon>
        <taxon>Bacillota</taxon>
        <taxon>Bacilli</taxon>
        <taxon>Lactobacillales</taxon>
        <taxon>Lactobacillaceae</taxon>
        <taxon>Pediococcus</taxon>
        <taxon>Pediococcus acidilactici group</taxon>
    </lineage>
</organism>
<dbReference type="InterPro" id="IPR000600">
    <property type="entry name" value="ROK"/>
</dbReference>
<dbReference type="AlphaFoldDB" id="A0AAP3U136"/>
<sequence>MITDVEIVLKLCIINVHEGMIMMNNTEQLSIAVNESAIRYALFSDQGELKVRKSVPTPTDNIDNFLKAIYHIVEENQKNIYGIGISVPGQVDQADGIIYQGGSLPLLHGLSLGKIIAARYDLPVAMQSVGICAATAAHWNGNLRNIHNGAALILDDGVGAGIILNDRIFTGNHLEAGALGMILANPQTDDPSPSQIMFNACSATKMVQKIGNVLQLSDPNDDTKVFKAIENGEANARELFNEYCRNVAYMIANTQAVLDLNKYVICGRISTQSILVPEINHQLQVIRDSFSLLKETLHMPNVETSVFKQDTDLYGAYYFALSQFDFKKLQEDAAQDTSLPD</sequence>
<reference evidence="2" key="1">
    <citation type="journal article" date="2023" name="PeerJ">
        <title>Selection and evaluation of lactic acid bacteria from chicken feces in Thailand as potential probiotics.</title>
        <authorList>
            <person name="Khurajog B."/>
            <person name="Disastra Y."/>
            <person name="Lawwyne L.D."/>
            <person name="Sirichokchatchawan W."/>
            <person name="Niyomtham W."/>
            <person name="Yindee J."/>
            <person name="Hampson D.J."/>
            <person name="Prapasarakul N."/>
        </authorList>
    </citation>
    <scope>NUCLEOTIDE SEQUENCE</scope>
    <source>
        <strain evidence="2">BF9</strain>
    </source>
</reference>